<dbReference type="GO" id="GO:0003677">
    <property type="term" value="F:DNA binding"/>
    <property type="evidence" value="ECO:0007669"/>
    <property type="project" value="UniProtKB-KW"/>
</dbReference>
<sequence>MEISQIRSFLAVAEELHFGRAAEKLHMAQPPVSRNIKHLERELGALLFERSTRKVTLTSVGSALIAPARDVLAALERMGTAAKAAGVGEIGRVRLAYAGASSNVLVGRLARAVNQQHPGINLELLSQNFAQKAMRLLTRGDIDLALGRWDHLPDGVRTRVVASEELVIAVPETHRLADRESVSISEFSDDRFVTLPTELGSVLNDRLRQMSREAGFSVDIVQDASDTWTLMSLVSAEVGCSLTLSSVIPSIADPHLRFLRLGDDVDPVELRIAWRADSDDRAMHAVLRLAEEVLPDLG</sequence>
<proteinExistence type="inferred from homology"/>
<reference evidence="6 7" key="1">
    <citation type="submission" date="2021-03" db="EMBL/GenBank/DDBJ databases">
        <title>Sequencing the genomes of 1000 actinobacteria strains.</title>
        <authorList>
            <person name="Klenk H.-P."/>
        </authorList>
    </citation>
    <scope>NUCLEOTIDE SEQUENCE [LARGE SCALE GENOMIC DNA]</scope>
    <source>
        <strain evidence="6 7">DSM 13468</strain>
    </source>
</reference>
<keyword evidence="7" id="KW-1185">Reference proteome</keyword>
<comment type="caution">
    <text evidence="6">The sequence shown here is derived from an EMBL/GenBank/DDBJ whole genome shotgun (WGS) entry which is preliminary data.</text>
</comment>
<dbReference type="PRINTS" id="PR00039">
    <property type="entry name" value="HTHLYSR"/>
</dbReference>
<keyword evidence="3 6" id="KW-0238">DNA-binding</keyword>
<dbReference type="EMBL" id="JAGIOA010000001">
    <property type="protein sequence ID" value="MBP2379868.1"/>
    <property type="molecule type" value="Genomic_DNA"/>
</dbReference>
<dbReference type="PANTHER" id="PTHR30346:SF0">
    <property type="entry name" value="HCA OPERON TRANSCRIPTIONAL ACTIVATOR HCAR"/>
    <property type="match status" value="1"/>
</dbReference>
<organism evidence="6 7">
    <name type="scientific">Microbacterium phyllosphaerae</name>
    <dbReference type="NCBI Taxonomy" id="124798"/>
    <lineage>
        <taxon>Bacteria</taxon>
        <taxon>Bacillati</taxon>
        <taxon>Actinomycetota</taxon>
        <taxon>Actinomycetes</taxon>
        <taxon>Micrococcales</taxon>
        <taxon>Microbacteriaceae</taxon>
        <taxon>Microbacterium</taxon>
    </lineage>
</organism>
<gene>
    <name evidence="6" type="ORF">JOF42_003363</name>
</gene>
<evidence type="ECO:0000313" key="7">
    <source>
        <dbReference type="Proteomes" id="UP000703720"/>
    </source>
</evidence>
<dbReference type="InterPro" id="IPR036388">
    <property type="entry name" value="WH-like_DNA-bd_sf"/>
</dbReference>
<dbReference type="InterPro" id="IPR005119">
    <property type="entry name" value="LysR_subst-bd"/>
</dbReference>
<evidence type="ECO:0000256" key="4">
    <source>
        <dbReference type="ARBA" id="ARBA00023163"/>
    </source>
</evidence>
<dbReference type="CDD" id="cd08414">
    <property type="entry name" value="PBP2_LTTR_aromatics_like"/>
    <property type="match status" value="1"/>
</dbReference>
<feature type="domain" description="HTH lysR-type" evidence="5">
    <location>
        <begin position="1"/>
        <end position="58"/>
    </location>
</feature>
<evidence type="ECO:0000256" key="2">
    <source>
        <dbReference type="ARBA" id="ARBA00023015"/>
    </source>
</evidence>
<dbReference type="SUPFAM" id="SSF46785">
    <property type="entry name" value="Winged helix' DNA-binding domain"/>
    <property type="match status" value="1"/>
</dbReference>
<protein>
    <submittedName>
        <fullName evidence="6">DNA-binding transcriptional LysR family regulator</fullName>
    </submittedName>
</protein>
<comment type="similarity">
    <text evidence="1">Belongs to the LysR transcriptional regulatory family.</text>
</comment>
<evidence type="ECO:0000256" key="3">
    <source>
        <dbReference type="ARBA" id="ARBA00023125"/>
    </source>
</evidence>
<dbReference type="SUPFAM" id="SSF53850">
    <property type="entry name" value="Periplasmic binding protein-like II"/>
    <property type="match status" value="1"/>
</dbReference>
<evidence type="ECO:0000259" key="5">
    <source>
        <dbReference type="PROSITE" id="PS50931"/>
    </source>
</evidence>
<dbReference type="PROSITE" id="PS50931">
    <property type="entry name" value="HTH_LYSR"/>
    <property type="match status" value="1"/>
</dbReference>
<dbReference type="InterPro" id="IPR000847">
    <property type="entry name" value="LysR_HTH_N"/>
</dbReference>
<dbReference type="Gene3D" id="3.40.190.10">
    <property type="entry name" value="Periplasmic binding protein-like II"/>
    <property type="match status" value="2"/>
</dbReference>
<accession>A0ABS4WV72</accession>
<name>A0ABS4WV72_9MICO</name>
<dbReference type="Gene3D" id="1.10.10.10">
    <property type="entry name" value="Winged helix-like DNA-binding domain superfamily/Winged helix DNA-binding domain"/>
    <property type="match status" value="1"/>
</dbReference>
<evidence type="ECO:0000313" key="6">
    <source>
        <dbReference type="EMBL" id="MBP2379868.1"/>
    </source>
</evidence>
<dbReference type="InterPro" id="IPR036390">
    <property type="entry name" value="WH_DNA-bd_sf"/>
</dbReference>
<dbReference type="Pfam" id="PF03466">
    <property type="entry name" value="LysR_substrate"/>
    <property type="match status" value="1"/>
</dbReference>
<dbReference type="RefSeq" id="WP_210098866.1">
    <property type="nucleotide sequence ID" value="NZ_BAAAIO010000002.1"/>
</dbReference>
<evidence type="ECO:0000256" key="1">
    <source>
        <dbReference type="ARBA" id="ARBA00009437"/>
    </source>
</evidence>
<keyword evidence="4" id="KW-0804">Transcription</keyword>
<keyword evidence="2" id="KW-0805">Transcription regulation</keyword>
<dbReference type="PANTHER" id="PTHR30346">
    <property type="entry name" value="TRANSCRIPTIONAL DUAL REGULATOR HCAR-RELATED"/>
    <property type="match status" value="1"/>
</dbReference>
<dbReference type="Pfam" id="PF00126">
    <property type="entry name" value="HTH_1"/>
    <property type="match status" value="1"/>
</dbReference>
<dbReference type="Proteomes" id="UP000703720">
    <property type="component" value="Unassembled WGS sequence"/>
</dbReference>